<dbReference type="Proteomes" id="UP000663193">
    <property type="component" value="Chromosome 5"/>
</dbReference>
<organism evidence="1 2">
    <name type="scientific">Phaeosphaeria nodorum (strain SN15 / ATCC MYA-4574 / FGSC 10173)</name>
    <name type="common">Glume blotch fungus</name>
    <name type="synonym">Parastagonospora nodorum</name>
    <dbReference type="NCBI Taxonomy" id="321614"/>
    <lineage>
        <taxon>Eukaryota</taxon>
        <taxon>Fungi</taxon>
        <taxon>Dikarya</taxon>
        <taxon>Ascomycota</taxon>
        <taxon>Pezizomycotina</taxon>
        <taxon>Dothideomycetes</taxon>
        <taxon>Pleosporomycetidae</taxon>
        <taxon>Pleosporales</taxon>
        <taxon>Pleosporineae</taxon>
        <taxon>Phaeosphaeriaceae</taxon>
        <taxon>Parastagonospora</taxon>
    </lineage>
</organism>
<name>A0A7U2EX19_PHANO</name>
<dbReference type="AlphaFoldDB" id="A0A7U2EX19"/>
<accession>A0A7U2EX19</accession>
<keyword evidence="2" id="KW-1185">Reference proteome</keyword>
<sequence>MSIPLLVRLGPSSRHELILLPTSPIPSLKSLNALVTRTIGSSPNCAEPMSQHKNPETKEQIQEFKIHWDRQARDGKIWPEYTVVHEGNLEAVVEMLKVSPGRDVLEVRVGKVE</sequence>
<evidence type="ECO:0000313" key="2">
    <source>
        <dbReference type="Proteomes" id="UP000663193"/>
    </source>
</evidence>
<dbReference type="OrthoDB" id="4415650at2759"/>
<protein>
    <submittedName>
        <fullName evidence="1">Uncharacterized protein</fullName>
    </submittedName>
</protein>
<reference evidence="2" key="1">
    <citation type="journal article" date="2021" name="BMC Genomics">
        <title>Chromosome-level genome assembly and manually-curated proteome of model necrotroph Parastagonospora nodorum Sn15 reveals a genome-wide trove of candidate effector homologs, and redundancy of virulence-related functions within an accessory chromosome.</title>
        <authorList>
            <person name="Bertazzoni S."/>
            <person name="Jones D.A.B."/>
            <person name="Phan H.T."/>
            <person name="Tan K.-C."/>
            <person name="Hane J.K."/>
        </authorList>
    </citation>
    <scope>NUCLEOTIDE SEQUENCE [LARGE SCALE GENOMIC DNA]</scope>
    <source>
        <strain evidence="2">SN15 / ATCC MYA-4574 / FGSC 10173)</strain>
    </source>
</reference>
<dbReference type="VEuPathDB" id="FungiDB:JI435_406220"/>
<evidence type="ECO:0000313" key="1">
    <source>
        <dbReference type="EMBL" id="QRC94703.1"/>
    </source>
</evidence>
<gene>
    <name evidence="1" type="ORF">JI435_406220</name>
</gene>
<dbReference type="EMBL" id="CP069027">
    <property type="protein sequence ID" value="QRC94703.1"/>
    <property type="molecule type" value="Genomic_DNA"/>
</dbReference>
<proteinExistence type="predicted"/>